<gene>
    <name evidence="2" type="ORF">V6N12_016026</name>
</gene>
<name>A0ABR1ZQC6_9ROSI</name>
<sequence length="114" mass="12845">MIISTLEAGYAGRAQMLWKQKDSDPFFLVISLIIVFVIRVIRAIHYGAINWFLKTPISLIGSSPSPFKRHHHYLHLKRCSVSITDSSGNCSGFRGMISNLLNLIIASEVYNYTS</sequence>
<comment type="caution">
    <text evidence="2">The sequence shown here is derived from an EMBL/GenBank/DDBJ whole genome shotgun (WGS) entry which is preliminary data.</text>
</comment>
<keyword evidence="1" id="KW-0812">Transmembrane</keyword>
<evidence type="ECO:0000313" key="3">
    <source>
        <dbReference type="Proteomes" id="UP001472677"/>
    </source>
</evidence>
<proteinExistence type="predicted"/>
<evidence type="ECO:0000313" key="2">
    <source>
        <dbReference type="EMBL" id="KAK8482884.1"/>
    </source>
</evidence>
<accession>A0ABR1ZQC6</accession>
<dbReference type="EMBL" id="JBBPBM010001642">
    <property type="protein sequence ID" value="KAK8482884.1"/>
    <property type="molecule type" value="Genomic_DNA"/>
</dbReference>
<keyword evidence="3" id="KW-1185">Reference proteome</keyword>
<reference evidence="2 3" key="1">
    <citation type="journal article" date="2024" name="G3 (Bethesda)">
        <title>Genome assembly of Hibiscus sabdariffa L. provides insights into metabolisms of medicinal natural products.</title>
        <authorList>
            <person name="Kim T."/>
        </authorList>
    </citation>
    <scope>NUCLEOTIDE SEQUENCE [LARGE SCALE GENOMIC DNA]</scope>
    <source>
        <strain evidence="2">TK-2024</strain>
        <tissue evidence="2">Old leaves</tissue>
    </source>
</reference>
<keyword evidence="1" id="KW-1133">Transmembrane helix</keyword>
<evidence type="ECO:0000256" key="1">
    <source>
        <dbReference type="SAM" id="Phobius"/>
    </source>
</evidence>
<organism evidence="2 3">
    <name type="scientific">Hibiscus sabdariffa</name>
    <name type="common">roselle</name>
    <dbReference type="NCBI Taxonomy" id="183260"/>
    <lineage>
        <taxon>Eukaryota</taxon>
        <taxon>Viridiplantae</taxon>
        <taxon>Streptophyta</taxon>
        <taxon>Embryophyta</taxon>
        <taxon>Tracheophyta</taxon>
        <taxon>Spermatophyta</taxon>
        <taxon>Magnoliopsida</taxon>
        <taxon>eudicotyledons</taxon>
        <taxon>Gunneridae</taxon>
        <taxon>Pentapetalae</taxon>
        <taxon>rosids</taxon>
        <taxon>malvids</taxon>
        <taxon>Malvales</taxon>
        <taxon>Malvaceae</taxon>
        <taxon>Malvoideae</taxon>
        <taxon>Hibiscus</taxon>
    </lineage>
</organism>
<protein>
    <submittedName>
        <fullName evidence="2">Uncharacterized protein</fullName>
    </submittedName>
</protein>
<keyword evidence="1" id="KW-0472">Membrane</keyword>
<feature type="transmembrane region" description="Helical" evidence="1">
    <location>
        <begin position="26"/>
        <end position="44"/>
    </location>
</feature>
<dbReference type="Proteomes" id="UP001472677">
    <property type="component" value="Unassembled WGS sequence"/>
</dbReference>